<dbReference type="Gene3D" id="3.10.105.10">
    <property type="entry name" value="Dipeptide-binding Protein, Domain 3"/>
    <property type="match status" value="1"/>
</dbReference>
<comment type="caution">
    <text evidence="2">The sequence shown here is derived from an EMBL/GenBank/DDBJ whole genome shotgun (WGS) entry which is preliminary data.</text>
</comment>
<proteinExistence type="predicted"/>
<evidence type="ECO:0000313" key="3">
    <source>
        <dbReference type="Proteomes" id="UP000051307"/>
    </source>
</evidence>
<gene>
    <name evidence="2" type="ORF">FC59_GL001577</name>
</gene>
<name>A0A0R1VV78_9LACO</name>
<dbReference type="Proteomes" id="UP000051307">
    <property type="component" value="Unassembled WGS sequence"/>
</dbReference>
<dbReference type="EMBL" id="AZFU01000004">
    <property type="protein sequence ID" value="KRM06662.1"/>
    <property type="molecule type" value="Genomic_DNA"/>
</dbReference>
<reference evidence="2 3" key="1">
    <citation type="journal article" date="2015" name="Genome Announc.">
        <title>Expanding the biotechnology potential of lactobacilli through comparative genomics of 213 strains and associated genera.</title>
        <authorList>
            <person name="Sun Z."/>
            <person name="Harris H.M."/>
            <person name="McCann A."/>
            <person name="Guo C."/>
            <person name="Argimon S."/>
            <person name="Zhang W."/>
            <person name="Yang X."/>
            <person name="Jeffery I.B."/>
            <person name="Cooney J.C."/>
            <person name="Kagawa T.F."/>
            <person name="Liu W."/>
            <person name="Song Y."/>
            <person name="Salvetti E."/>
            <person name="Wrobel A."/>
            <person name="Rasinkangas P."/>
            <person name="Parkhill J."/>
            <person name="Rea M.C."/>
            <person name="O'Sullivan O."/>
            <person name="Ritari J."/>
            <person name="Douillard F.P."/>
            <person name="Paul Ross R."/>
            <person name="Yang R."/>
            <person name="Briner A.E."/>
            <person name="Felis G.E."/>
            <person name="de Vos W.M."/>
            <person name="Barrangou R."/>
            <person name="Klaenhammer T.R."/>
            <person name="Caufield P.W."/>
            <person name="Cui Y."/>
            <person name="Zhang H."/>
            <person name="O'Toole P.W."/>
        </authorList>
    </citation>
    <scope>NUCLEOTIDE SEQUENCE [LARGE SCALE GENOMIC DNA]</scope>
    <source>
        <strain evidence="2 3">DSM 16761</strain>
    </source>
</reference>
<protein>
    <submittedName>
        <fullName evidence="2">Pheromone-peptide binding protein</fullName>
    </submittedName>
</protein>
<dbReference type="PATRIC" id="fig|1423767.3.peg.1638"/>
<evidence type="ECO:0000256" key="1">
    <source>
        <dbReference type="SAM" id="MobiDB-lite"/>
    </source>
</evidence>
<organism evidence="2 3">
    <name type="scientific">Lactobacillus kitasatonis DSM 16761 = JCM 1039</name>
    <dbReference type="NCBI Taxonomy" id="1423767"/>
    <lineage>
        <taxon>Bacteria</taxon>
        <taxon>Bacillati</taxon>
        <taxon>Bacillota</taxon>
        <taxon>Bacilli</taxon>
        <taxon>Lactobacillales</taxon>
        <taxon>Lactobacillaceae</taxon>
        <taxon>Lactobacillus</taxon>
    </lineage>
</organism>
<sequence length="93" mass="10821">MGDMAALQSNNYQNHGRYNSTDYDRYVKAAKSKSAEQTDRYRENMRNAQNQLTKDTAVVPLYNLAESHLVRKNLRGVLWHSVGEVDYTRAYFD</sequence>
<feature type="region of interest" description="Disordered" evidence="1">
    <location>
        <begin position="1"/>
        <end position="20"/>
    </location>
</feature>
<accession>A0A0R1VV78</accession>
<dbReference type="Gene3D" id="3.40.190.10">
    <property type="entry name" value="Periplasmic binding protein-like II"/>
    <property type="match status" value="1"/>
</dbReference>
<dbReference type="AlphaFoldDB" id="A0A0R1VV78"/>
<feature type="compositionally biased region" description="Polar residues" evidence="1">
    <location>
        <begin position="7"/>
        <end position="20"/>
    </location>
</feature>
<dbReference type="SUPFAM" id="SSF53850">
    <property type="entry name" value="Periplasmic binding protein-like II"/>
    <property type="match status" value="1"/>
</dbReference>
<evidence type="ECO:0000313" key="2">
    <source>
        <dbReference type="EMBL" id="KRM06662.1"/>
    </source>
</evidence>
<dbReference type="eggNOG" id="COG4166">
    <property type="taxonomic scope" value="Bacteria"/>
</dbReference>